<evidence type="ECO:0000256" key="7">
    <source>
        <dbReference type="ARBA" id="ARBA00023136"/>
    </source>
</evidence>
<dbReference type="PANTHER" id="PTHR33908:SF11">
    <property type="entry name" value="MEMBRANE PROTEIN"/>
    <property type="match status" value="1"/>
</dbReference>
<dbReference type="GO" id="GO:0005886">
    <property type="term" value="C:plasma membrane"/>
    <property type="evidence" value="ECO:0007669"/>
    <property type="project" value="UniProtKB-SubCell"/>
</dbReference>
<keyword evidence="5 8" id="KW-0812">Transmembrane</keyword>
<evidence type="ECO:0000256" key="6">
    <source>
        <dbReference type="ARBA" id="ARBA00022989"/>
    </source>
</evidence>
<feature type="transmembrane region" description="Helical" evidence="8">
    <location>
        <begin position="245"/>
        <end position="267"/>
    </location>
</feature>
<name>A0A846XMK3_9NOCA</name>
<organism evidence="10 11">
    <name type="scientific">Nocardia speluncae</name>
    <dbReference type="NCBI Taxonomy" id="419477"/>
    <lineage>
        <taxon>Bacteria</taxon>
        <taxon>Bacillati</taxon>
        <taxon>Actinomycetota</taxon>
        <taxon>Actinomycetes</taxon>
        <taxon>Mycobacteriales</taxon>
        <taxon>Nocardiaceae</taxon>
        <taxon>Nocardia</taxon>
    </lineage>
</organism>
<feature type="transmembrane region" description="Helical" evidence="8">
    <location>
        <begin position="21"/>
        <end position="41"/>
    </location>
</feature>
<feature type="transmembrane region" description="Helical" evidence="8">
    <location>
        <begin position="161"/>
        <end position="190"/>
    </location>
</feature>
<protein>
    <submittedName>
        <fullName evidence="10">Glycosyltransferase family 39 protein</fullName>
    </submittedName>
</protein>
<dbReference type="EMBL" id="JAAXOO010000004">
    <property type="protein sequence ID" value="NKY34954.1"/>
    <property type="molecule type" value="Genomic_DNA"/>
</dbReference>
<evidence type="ECO:0000256" key="3">
    <source>
        <dbReference type="ARBA" id="ARBA00022676"/>
    </source>
</evidence>
<dbReference type="GO" id="GO:0016763">
    <property type="term" value="F:pentosyltransferase activity"/>
    <property type="evidence" value="ECO:0007669"/>
    <property type="project" value="TreeGrafter"/>
</dbReference>
<keyword evidence="3" id="KW-0328">Glycosyltransferase</keyword>
<feature type="domain" description="Glycosyltransferase RgtA/B/C/D-like" evidence="9">
    <location>
        <begin position="61"/>
        <end position="221"/>
    </location>
</feature>
<dbReference type="RefSeq" id="WP_157112833.1">
    <property type="nucleotide sequence ID" value="NZ_JAAXOO010000004.1"/>
</dbReference>
<keyword evidence="7 8" id="KW-0472">Membrane</keyword>
<keyword evidence="11" id="KW-1185">Reference proteome</keyword>
<sequence length="514" mass="55274">MDGFTESDRLLHRCFREFWPLLMLAGTVFGVLTACSGRYGFHRDEFYIRESGRHLAWGYPDHPPLSPLLARLADELAPDSLMALRLPATLAAAVTIVLVGLTAKEFGGDRRAQFFASAIAASSVLVLASGHVLSTATLDVAFGTALVFLVARLVRTGDRRLWAVAGVVLGVGLLNRVFLAVYAVIVFAAVVAVGPRDRLRSWWLPIGVGLAAAIAAPTVVWQARNGWPQWQMATEISADNSRWELMVYQLVIVGPLLLPVWVAGLWWLLKRPATRSFGVAFLALLGLLLITSGQQHYLFAAYPPLLAAAGVAASQWIGGGARRLRVLVAGTVVAVSAAIAAVFSLPILPVSVLADTPVVGVNGEVGEQIGWPEMGRTVAEVVDRLPAGLRAETVVMADNYGQAGAIAEFGPGFYGQTTPFPPVYSGHQAYGWWGPPPERYTTAVVMGTDAPSIVPPWAEQACGRLTEVAVVHNDYGIENQENGTRVFLCQDLTTSWADLWPSIRRIGPADLPEP</sequence>
<keyword evidence="6 8" id="KW-1133">Transmembrane helix</keyword>
<gene>
    <name evidence="10" type="ORF">HGA13_18025</name>
</gene>
<keyword evidence="4 10" id="KW-0808">Transferase</keyword>
<feature type="transmembrane region" description="Helical" evidence="8">
    <location>
        <begin position="324"/>
        <end position="348"/>
    </location>
</feature>
<dbReference type="PANTHER" id="PTHR33908">
    <property type="entry name" value="MANNOSYLTRANSFERASE YKCB-RELATED"/>
    <property type="match status" value="1"/>
</dbReference>
<feature type="transmembrane region" description="Helical" evidence="8">
    <location>
        <begin position="273"/>
        <end position="290"/>
    </location>
</feature>
<dbReference type="InterPro" id="IPR038731">
    <property type="entry name" value="RgtA/B/C-like"/>
</dbReference>
<feature type="transmembrane region" description="Helical" evidence="8">
    <location>
        <begin position="82"/>
        <end position="102"/>
    </location>
</feature>
<evidence type="ECO:0000313" key="10">
    <source>
        <dbReference type="EMBL" id="NKY34954.1"/>
    </source>
</evidence>
<feature type="transmembrane region" description="Helical" evidence="8">
    <location>
        <begin position="297"/>
        <end position="318"/>
    </location>
</feature>
<evidence type="ECO:0000256" key="1">
    <source>
        <dbReference type="ARBA" id="ARBA00004651"/>
    </source>
</evidence>
<dbReference type="Proteomes" id="UP000565715">
    <property type="component" value="Unassembled WGS sequence"/>
</dbReference>
<evidence type="ECO:0000313" key="11">
    <source>
        <dbReference type="Proteomes" id="UP000565715"/>
    </source>
</evidence>
<comment type="subcellular location">
    <subcellularLocation>
        <location evidence="1">Cell membrane</location>
        <topology evidence="1">Multi-pass membrane protein</topology>
    </subcellularLocation>
</comment>
<evidence type="ECO:0000256" key="2">
    <source>
        <dbReference type="ARBA" id="ARBA00022475"/>
    </source>
</evidence>
<evidence type="ECO:0000256" key="4">
    <source>
        <dbReference type="ARBA" id="ARBA00022679"/>
    </source>
</evidence>
<keyword evidence="2" id="KW-1003">Cell membrane</keyword>
<dbReference type="Pfam" id="PF13231">
    <property type="entry name" value="PMT_2"/>
    <property type="match status" value="1"/>
</dbReference>
<evidence type="ECO:0000256" key="5">
    <source>
        <dbReference type="ARBA" id="ARBA00022692"/>
    </source>
</evidence>
<proteinExistence type="predicted"/>
<reference evidence="10 11" key="1">
    <citation type="submission" date="2020-04" db="EMBL/GenBank/DDBJ databases">
        <title>MicrobeNet Type strains.</title>
        <authorList>
            <person name="Nicholson A.C."/>
        </authorList>
    </citation>
    <scope>NUCLEOTIDE SEQUENCE [LARGE SCALE GENOMIC DNA]</scope>
    <source>
        <strain evidence="10 11">DSM 45078</strain>
    </source>
</reference>
<dbReference type="GO" id="GO:0009103">
    <property type="term" value="P:lipopolysaccharide biosynthetic process"/>
    <property type="evidence" value="ECO:0007669"/>
    <property type="project" value="UniProtKB-ARBA"/>
</dbReference>
<feature type="transmembrane region" description="Helical" evidence="8">
    <location>
        <begin position="202"/>
        <end position="224"/>
    </location>
</feature>
<dbReference type="InterPro" id="IPR050297">
    <property type="entry name" value="LipidA_mod_glycosyltrf_83"/>
</dbReference>
<dbReference type="AlphaFoldDB" id="A0A846XMK3"/>
<comment type="caution">
    <text evidence="10">The sequence shown here is derived from an EMBL/GenBank/DDBJ whole genome shotgun (WGS) entry which is preliminary data.</text>
</comment>
<evidence type="ECO:0000259" key="9">
    <source>
        <dbReference type="Pfam" id="PF13231"/>
    </source>
</evidence>
<evidence type="ECO:0000256" key="8">
    <source>
        <dbReference type="SAM" id="Phobius"/>
    </source>
</evidence>
<accession>A0A846XMK3</accession>